<name>A0ACC0FEM9_9ERIC</name>
<protein>
    <submittedName>
        <fullName evidence="1">Uncharacterized protein</fullName>
    </submittedName>
</protein>
<proteinExistence type="predicted"/>
<evidence type="ECO:0000313" key="2">
    <source>
        <dbReference type="Proteomes" id="UP001060215"/>
    </source>
</evidence>
<dbReference type="Proteomes" id="UP001060215">
    <property type="component" value="Chromosome 15"/>
</dbReference>
<dbReference type="EMBL" id="CM045772">
    <property type="protein sequence ID" value="KAI7986567.1"/>
    <property type="molecule type" value="Genomic_DNA"/>
</dbReference>
<organism evidence="1 2">
    <name type="scientific">Camellia lanceoleosa</name>
    <dbReference type="NCBI Taxonomy" id="1840588"/>
    <lineage>
        <taxon>Eukaryota</taxon>
        <taxon>Viridiplantae</taxon>
        <taxon>Streptophyta</taxon>
        <taxon>Embryophyta</taxon>
        <taxon>Tracheophyta</taxon>
        <taxon>Spermatophyta</taxon>
        <taxon>Magnoliopsida</taxon>
        <taxon>eudicotyledons</taxon>
        <taxon>Gunneridae</taxon>
        <taxon>Pentapetalae</taxon>
        <taxon>asterids</taxon>
        <taxon>Ericales</taxon>
        <taxon>Theaceae</taxon>
        <taxon>Camellia</taxon>
    </lineage>
</organism>
<keyword evidence="2" id="KW-1185">Reference proteome</keyword>
<reference evidence="1 2" key="1">
    <citation type="journal article" date="2022" name="Plant J.">
        <title>Chromosome-level genome of Camellia lanceoleosa provides a valuable resource for understanding genome evolution and self-incompatibility.</title>
        <authorList>
            <person name="Gong W."/>
            <person name="Xiao S."/>
            <person name="Wang L."/>
            <person name="Liao Z."/>
            <person name="Chang Y."/>
            <person name="Mo W."/>
            <person name="Hu G."/>
            <person name="Li W."/>
            <person name="Zhao G."/>
            <person name="Zhu H."/>
            <person name="Hu X."/>
            <person name="Ji K."/>
            <person name="Xiang X."/>
            <person name="Song Q."/>
            <person name="Yuan D."/>
            <person name="Jin S."/>
            <person name="Zhang L."/>
        </authorList>
    </citation>
    <scope>NUCLEOTIDE SEQUENCE [LARGE SCALE GENOMIC DNA]</scope>
    <source>
        <strain evidence="1">SQ_2022a</strain>
    </source>
</reference>
<gene>
    <name evidence="1" type="ORF">LOK49_LG14G01133</name>
</gene>
<evidence type="ECO:0000313" key="1">
    <source>
        <dbReference type="EMBL" id="KAI7986567.1"/>
    </source>
</evidence>
<sequence>MGGIGKEALVVCSDKSLGIGIKIWDIESGENLLHIPTSASPPHGLICLANQCLVASQIHRQGSVAGGVIFIWPFSMGHVLGRFLQTRAFPLPITAIVVDPTDKLFSGSADGTIFLNTLDFGVVEDTSIVLEDEPTLLTGHKMNHNYKTFNQFRVFVLDKYPKPANSSEGVLTYLPSSSSRDEGHCIASEFRTTDLLKQQILELEVISLSLSLSLSWLGMIVVVIVIVIEQIGETTAAMEMMVETRLESEAWATRIGKHVMEMNKHLQSRLLDMMQCRLLQQPSNVSLTTIRRKRKITNVVEQGKEHHHHPESQAS</sequence>
<accession>A0ACC0FEM9</accession>
<comment type="caution">
    <text evidence="1">The sequence shown here is derived from an EMBL/GenBank/DDBJ whole genome shotgun (WGS) entry which is preliminary data.</text>
</comment>